<dbReference type="Proteomes" id="UP000799444">
    <property type="component" value="Unassembled WGS sequence"/>
</dbReference>
<dbReference type="GO" id="GO:0005737">
    <property type="term" value="C:cytoplasm"/>
    <property type="evidence" value="ECO:0007669"/>
    <property type="project" value="TreeGrafter"/>
</dbReference>
<comment type="caution">
    <text evidence="9">The sequence shown here is derived from an EMBL/GenBank/DDBJ whole genome shotgun (WGS) entry which is preliminary data.</text>
</comment>
<dbReference type="Gene3D" id="3.30.200.20">
    <property type="entry name" value="Phosphorylase Kinase, domain 1"/>
    <property type="match status" value="1"/>
</dbReference>
<dbReference type="PANTHER" id="PTHR11042">
    <property type="entry name" value="EUKARYOTIC TRANSLATION INITIATION FACTOR 2-ALPHA KINASE EIF2-ALPHA KINASE -RELATED"/>
    <property type="match status" value="1"/>
</dbReference>
<dbReference type="GO" id="GO:0004694">
    <property type="term" value="F:eukaryotic translation initiation factor 2alpha kinase activity"/>
    <property type="evidence" value="ECO:0007669"/>
    <property type="project" value="TreeGrafter"/>
</dbReference>
<name>A0A9P4RAV3_9PLEO</name>
<dbReference type="Pfam" id="PF00069">
    <property type="entry name" value="Pkinase"/>
    <property type="match status" value="2"/>
</dbReference>
<evidence type="ECO:0000256" key="6">
    <source>
        <dbReference type="PROSITE-ProRule" id="PRU10141"/>
    </source>
</evidence>
<dbReference type="GO" id="GO:0005634">
    <property type="term" value="C:nucleus"/>
    <property type="evidence" value="ECO:0007669"/>
    <property type="project" value="TreeGrafter"/>
</dbReference>
<dbReference type="SUPFAM" id="SSF56112">
    <property type="entry name" value="Protein kinase-like (PK-like)"/>
    <property type="match status" value="1"/>
</dbReference>
<dbReference type="InterPro" id="IPR011009">
    <property type="entry name" value="Kinase-like_dom_sf"/>
</dbReference>
<dbReference type="InterPro" id="IPR050339">
    <property type="entry name" value="CC_SR_Kinase"/>
</dbReference>
<feature type="region of interest" description="Disordered" evidence="7">
    <location>
        <begin position="105"/>
        <end position="127"/>
    </location>
</feature>
<dbReference type="SMART" id="SM00220">
    <property type="entry name" value="S_TKc"/>
    <property type="match status" value="1"/>
</dbReference>
<keyword evidence="3 9" id="KW-0418">Kinase</keyword>
<evidence type="ECO:0000313" key="9">
    <source>
        <dbReference type="EMBL" id="KAF2739879.1"/>
    </source>
</evidence>
<dbReference type="InterPro" id="IPR000719">
    <property type="entry name" value="Prot_kinase_dom"/>
</dbReference>
<organism evidence="9 10">
    <name type="scientific">Polyplosphaeria fusca</name>
    <dbReference type="NCBI Taxonomy" id="682080"/>
    <lineage>
        <taxon>Eukaryota</taxon>
        <taxon>Fungi</taxon>
        <taxon>Dikarya</taxon>
        <taxon>Ascomycota</taxon>
        <taxon>Pezizomycotina</taxon>
        <taxon>Dothideomycetes</taxon>
        <taxon>Pleosporomycetidae</taxon>
        <taxon>Pleosporales</taxon>
        <taxon>Tetraplosphaeriaceae</taxon>
        <taxon>Polyplosphaeria</taxon>
    </lineage>
</organism>
<protein>
    <submittedName>
        <fullName evidence="9">Kinase-like protein</fullName>
    </submittedName>
</protein>
<feature type="binding site" evidence="6">
    <location>
        <position position="225"/>
    </location>
    <ligand>
        <name>ATP</name>
        <dbReference type="ChEBI" id="CHEBI:30616"/>
    </ligand>
</feature>
<gene>
    <name evidence="9" type="ORF">EJ04DRAFT_548796</name>
</gene>
<dbReference type="AlphaFoldDB" id="A0A9P4RAV3"/>
<keyword evidence="4 6" id="KW-0067">ATP-binding</keyword>
<feature type="domain" description="Protein kinase" evidence="8">
    <location>
        <begin position="196"/>
        <end position="664"/>
    </location>
</feature>
<dbReference type="InterPro" id="IPR017441">
    <property type="entry name" value="Protein_kinase_ATP_BS"/>
</dbReference>
<evidence type="ECO:0000259" key="8">
    <source>
        <dbReference type="PROSITE" id="PS50011"/>
    </source>
</evidence>
<dbReference type="PANTHER" id="PTHR11042:SF187">
    <property type="entry name" value="EUKARYOTIC TRANSLATION INITIATION FACTOR 2-ALPHA KINASE 2"/>
    <property type="match status" value="1"/>
</dbReference>
<evidence type="ECO:0000256" key="7">
    <source>
        <dbReference type="SAM" id="MobiDB-lite"/>
    </source>
</evidence>
<accession>A0A9P4RAV3</accession>
<dbReference type="Gene3D" id="1.10.510.10">
    <property type="entry name" value="Transferase(Phosphotransferase) domain 1"/>
    <property type="match status" value="1"/>
</dbReference>
<feature type="compositionally biased region" description="Polar residues" evidence="7">
    <location>
        <begin position="21"/>
        <end position="57"/>
    </location>
</feature>
<evidence type="ECO:0000256" key="1">
    <source>
        <dbReference type="ARBA" id="ARBA00022679"/>
    </source>
</evidence>
<reference evidence="9" key="1">
    <citation type="journal article" date="2020" name="Stud. Mycol.">
        <title>101 Dothideomycetes genomes: a test case for predicting lifestyles and emergence of pathogens.</title>
        <authorList>
            <person name="Haridas S."/>
            <person name="Albert R."/>
            <person name="Binder M."/>
            <person name="Bloem J."/>
            <person name="Labutti K."/>
            <person name="Salamov A."/>
            <person name="Andreopoulos B."/>
            <person name="Baker S."/>
            <person name="Barry K."/>
            <person name="Bills G."/>
            <person name="Bluhm B."/>
            <person name="Cannon C."/>
            <person name="Castanera R."/>
            <person name="Culley D."/>
            <person name="Daum C."/>
            <person name="Ezra D."/>
            <person name="Gonzalez J."/>
            <person name="Henrissat B."/>
            <person name="Kuo A."/>
            <person name="Liang C."/>
            <person name="Lipzen A."/>
            <person name="Lutzoni F."/>
            <person name="Magnuson J."/>
            <person name="Mondo S."/>
            <person name="Nolan M."/>
            <person name="Ohm R."/>
            <person name="Pangilinan J."/>
            <person name="Park H.-J."/>
            <person name="Ramirez L."/>
            <person name="Alfaro M."/>
            <person name="Sun H."/>
            <person name="Tritt A."/>
            <person name="Yoshinaga Y."/>
            <person name="Zwiers L.-H."/>
            <person name="Turgeon B."/>
            <person name="Goodwin S."/>
            <person name="Spatafora J."/>
            <person name="Crous P."/>
            <person name="Grigoriev I."/>
        </authorList>
    </citation>
    <scope>NUCLEOTIDE SEQUENCE</scope>
    <source>
        <strain evidence="9">CBS 125425</strain>
    </source>
</reference>
<evidence type="ECO:0000256" key="2">
    <source>
        <dbReference type="ARBA" id="ARBA00022741"/>
    </source>
</evidence>
<dbReference type="OrthoDB" id="1405469at2759"/>
<feature type="region of interest" description="Disordered" evidence="7">
    <location>
        <begin position="335"/>
        <end position="370"/>
    </location>
</feature>
<dbReference type="PROSITE" id="PS00107">
    <property type="entry name" value="PROTEIN_KINASE_ATP"/>
    <property type="match status" value="1"/>
</dbReference>
<dbReference type="PROSITE" id="PS00108">
    <property type="entry name" value="PROTEIN_KINASE_ST"/>
    <property type="match status" value="1"/>
</dbReference>
<sequence>MASMFRRPGEDSSSSSESDENTNMTDELNLLSRINTLDSTTSGRQSARPTPSITRNNSHIRDLVLHSLLEDKAVQEAATHLGKRPSDPDVQALANNTYRELSRQLAGSGAADMDERYASESMRPARTAAQRGISEAIARAHLPQLTPQATPGAQGALVPVASATQLPSLFAKVPREIELPLQNYPGLHTDRYAREFIELDMIGNGGYGKVYKVKHKLDNSFYAIKRIMVSEARLQKIQDHGPKEMESMLEEVRALARFDHGNIVRYHNCWLEFTTAQTDAQPSLLRKNMLIENGLSQTASSEGVEGLQAGFSGISFEDPFEASVDDAGAGIVFEDSNGSHGEVNASPQRGGNLLEDDIETPKRRPRGNSQTTITTISSTRSHMSAIESVGEDDDEVEMIPRSHLPESQSLTSDVSQSMVSHSDAPAPLVPNPPISGPILTLNIQMSLYDTNLAAFLSPDQPSFTAHPHLHHCFHPRIALSLLAEIIAGVEYLHAHSVVHRDLKPANIFLSLSASRIPPSGSVDLSTCSSCPKAERLHITPRIGDFGLVAALGDGCMAPGAVAKPVGTEFYRPEQGGAISEKLDVFALGVVGFEMLQRFDTRMERVHALMDLRRGVFPGDFLKGVGEEEGAGIRGVIGGMVCADEGGRASCEEVRCGIKGVVARLGDRI</sequence>
<evidence type="ECO:0000256" key="5">
    <source>
        <dbReference type="ARBA" id="ARBA00037982"/>
    </source>
</evidence>
<proteinExistence type="inferred from homology"/>
<keyword evidence="2 6" id="KW-0547">Nucleotide-binding</keyword>
<evidence type="ECO:0000313" key="10">
    <source>
        <dbReference type="Proteomes" id="UP000799444"/>
    </source>
</evidence>
<dbReference type="EMBL" id="ML996102">
    <property type="protein sequence ID" value="KAF2739879.1"/>
    <property type="molecule type" value="Genomic_DNA"/>
</dbReference>
<evidence type="ECO:0000256" key="3">
    <source>
        <dbReference type="ARBA" id="ARBA00022777"/>
    </source>
</evidence>
<dbReference type="GO" id="GO:0005524">
    <property type="term" value="F:ATP binding"/>
    <property type="evidence" value="ECO:0007669"/>
    <property type="project" value="UniProtKB-UniRule"/>
</dbReference>
<feature type="region of interest" description="Disordered" evidence="7">
    <location>
        <begin position="1"/>
        <end position="59"/>
    </location>
</feature>
<dbReference type="InterPro" id="IPR008271">
    <property type="entry name" value="Ser/Thr_kinase_AS"/>
</dbReference>
<keyword evidence="1" id="KW-0808">Transferase</keyword>
<dbReference type="PROSITE" id="PS50011">
    <property type="entry name" value="PROTEIN_KINASE_DOM"/>
    <property type="match status" value="1"/>
</dbReference>
<keyword evidence="10" id="KW-1185">Reference proteome</keyword>
<evidence type="ECO:0000256" key="4">
    <source>
        <dbReference type="ARBA" id="ARBA00022840"/>
    </source>
</evidence>
<comment type="similarity">
    <text evidence="5">Belongs to the protein kinase superfamily. Ser/Thr protein kinase family. GCN2 subfamily.</text>
</comment>